<feature type="transmembrane region" description="Helical" evidence="1">
    <location>
        <begin position="6"/>
        <end position="25"/>
    </location>
</feature>
<keyword evidence="1" id="KW-0472">Membrane</keyword>
<keyword evidence="1" id="KW-1133">Transmembrane helix</keyword>
<keyword evidence="1" id="KW-0812">Transmembrane</keyword>
<sequence length="184" mass="21381">MHQYIHINIILAQYFYITHLYMIFIGELGIFNNKLQFNEPSSHWKDAMLMMTPNLNFHPYSLSSLIRTRHTLHISMYATRHKIVALQLTGSKLDTRDHMCKSCYYNLTTEISGLVASIFGFRDEFNIYLFHNETTAFGKSLTQQKWALPGSTYFIKKESTSPNVHVNSLMILQLTMVLTLYSVA</sequence>
<dbReference type="Proteomes" id="UP000091820">
    <property type="component" value="Unassembled WGS sequence"/>
</dbReference>
<evidence type="ECO:0000313" key="2">
    <source>
        <dbReference type="EnsemblMetazoa" id="GBRI034841-PA"/>
    </source>
</evidence>
<dbReference type="AlphaFoldDB" id="A0A1A9WWB4"/>
<accession>A0A1A9WWB4</accession>
<dbReference type="EnsemblMetazoa" id="GBRI034841-RA">
    <property type="protein sequence ID" value="GBRI034841-PA"/>
    <property type="gene ID" value="GBRI034841"/>
</dbReference>
<evidence type="ECO:0000256" key="1">
    <source>
        <dbReference type="SAM" id="Phobius"/>
    </source>
</evidence>
<protein>
    <submittedName>
        <fullName evidence="2">Uncharacterized protein</fullName>
    </submittedName>
</protein>
<reference evidence="2" key="2">
    <citation type="submission" date="2020-05" db="UniProtKB">
        <authorList>
            <consortium name="EnsemblMetazoa"/>
        </authorList>
    </citation>
    <scope>IDENTIFICATION</scope>
    <source>
        <strain evidence="2">IAEA</strain>
    </source>
</reference>
<proteinExistence type="predicted"/>
<name>A0A1A9WWB4_9MUSC</name>
<organism evidence="2 3">
    <name type="scientific">Glossina brevipalpis</name>
    <dbReference type="NCBI Taxonomy" id="37001"/>
    <lineage>
        <taxon>Eukaryota</taxon>
        <taxon>Metazoa</taxon>
        <taxon>Ecdysozoa</taxon>
        <taxon>Arthropoda</taxon>
        <taxon>Hexapoda</taxon>
        <taxon>Insecta</taxon>
        <taxon>Pterygota</taxon>
        <taxon>Neoptera</taxon>
        <taxon>Endopterygota</taxon>
        <taxon>Diptera</taxon>
        <taxon>Brachycera</taxon>
        <taxon>Muscomorpha</taxon>
        <taxon>Hippoboscoidea</taxon>
        <taxon>Glossinidae</taxon>
        <taxon>Glossina</taxon>
    </lineage>
</organism>
<dbReference type="VEuPathDB" id="VectorBase:GBRI034841"/>
<keyword evidence="3" id="KW-1185">Reference proteome</keyword>
<reference evidence="3" key="1">
    <citation type="submission" date="2014-03" db="EMBL/GenBank/DDBJ databases">
        <authorList>
            <person name="Aksoy S."/>
            <person name="Warren W."/>
            <person name="Wilson R.K."/>
        </authorList>
    </citation>
    <scope>NUCLEOTIDE SEQUENCE [LARGE SCALE GENOMIC DNA]</scope>
    <source>
        <strain evidence="3">IAEA</strain>
    </source>
</reference>
<evidence type="ECO:0000313" key="3">
    <source>
        <dbReference type="Proteomes" id="UP000091820"/>
    </source>
</evidence>